<accession>A0A3E0TLU6</accession>
<dbReference type="AlphaFoldDB" id="A0A3E0TLU6"/>
<dbReference type="Pfam" id="PF06877">
    <property type="entry name" value="RraB"/>
    <property type="match status" value="1"/>
</dbReference>
<reference evidence="2 3" key="1">
    <citation type="submission" date="2018-08" db="EMBL/GenBank/DDBJ databases">
        <title>Thalassotalea euphylliae genome.</title>
        <authorList>
            <person name="Summers S."/>
            <person name="Rice S.A."/>
            <person name="Freckelton M.L."/>
            <person name="Nedved B.T."/>
            <person name="Hadfield M.G."/>
        </authorList>
    </citation>
    <scope>NUCLEOTIDE SEQUENCE [LARGE SCALE GENOMIC DNA]</scope>
    <source>
        <strain evidence="2 3">H1</strain>
    </source>
</reference>
<dbReference type="OrthoDB" id="5769880at2"/>
<dbReference type="InterPro" id="IPR036701">
    <property type="entry name" value="RraB-like_sf"/>
</dbReference>
<evidence type="ECO:0000259" key="1">
    <source>
        <dbReference type="Pfam" id="PF06877"/>
    </source>
</evidence>
<dbReference type="Gene3D" id="3.30.70.970">
    <property type="entry name" value="RraB-like"/>
    <property type="match status" value="1"/>
</dbReference>
<proteinExistence type="predicted"/>
<comment type="caution">
    <text evidence="2">The sequence shown here is derived from an EMBL/GenBank/DDBJ whole genome shotgun (WGS) entry which is preliminary data.</text>
</comment>
<evidence type="ECO:0000313" key="2">
    <source>
        <dbReference type="EMBL" id="REL25534.1"/>
    </source>
</evidence>
<organism evidence="2 3">
    <name type="scientific">Thalassotalea euphylliae</name>
    <dbReference type="NCBI Taxonomy" id="1655234"/>
    <lineage>
        <taxon>Bacteria</taxon>
        <taxon>Pseudomonadati</taxon>
        <taxon>Pseudomonadota</taxon>
        <taxon>Gammaproteobacteria</taxon>
        <taxon>Alteromonadales</taxon>
        <taxon>Colwelliaceae</taxon>
        <taxon>Thalassotalea</taxon>
    </lineage>
</organism>
<dbReference type="SUPFAM" id="SSF89946">
    <property type="entry name" value="Hypothetical protein VC0424"/>
    <property type="match status" value="1"/>
</dbReference>
<name>A0A3E0TLU6_9GAMM</name>
<sequence>MSFPNDDTGNVLREMQQAGIDLSEMHDVVFFQLFEEKAQAEQLVAHLKSAAPTMQVVLHPDETPNIWDVDCTVCMVPSYDGIVAQEAEFEQLAAKFKGYNDGWGIEA</sequence>
<dbReference type="EMBL" id="QUOU01000001">
    <property type="protein sequence ID" value="REL25534.1"/>
    <property type="molecule type" value="Genomic_DNA"/>
</dbReference>
<protein>
    <submittedName>
        <fullName evidence="2">Ribonuclease E inhibitor RraB</fullName>
    </submittedName>
</protein>
<gene>
    <name evidence="2" type="ORF">DXX93_02530</name>
</gene>
<dbReference type="Proteomes" id="UP000256478">
    <property type="component" value="Unassembled WGS sequence"/>
</dbReference>
<dbReference type="InterPro" id="IPR009671">
    <property type="entry name" value="RraB_dom"/>
</dbReference>
<evidence type="ECO:0000313" key="3">
    <source>
        <dbReference type="Proteomes" id="UP000256478"/>
    </source>
</evidence>
<dbReference type="RefSeq" id="WP_116006665.1">
    <property type="nucleotide sequence ID" value="NZ_QUOU01000001.1"/>
</dbReference>
<feature type="domain" description="Regulator of ribonuclease activity B" evidence="1">
    <location>
        <begin position="6"/>
        <end position="104"/>
    </location>
</feature>